<dbReference type="AlphaFoldDB" id="A0A2S2Q4G4"/>
<evidence type="ECO:0000313" key="1">
    <source>
        <dbReference type="EMBL" id="MBY72645.1"/>
    </source>
</evidence>
<protein>
    <recommendedName>
        <fullName evidence="2">DDE Tnp4 domain-containing protein</fullName>
    </recommendedName>
</protein>
<organism evidence="1">
    <name type="scientific">Sipha flava</name>
    <name type="common">yellow sugarcane aphid</name>
    <dbReference type="NCBI Taxonomy" id="143950"/>
    <lineage>
        <taxon>Eukaryota</taxon>
        <taxon>Metazoa</taxon>
        <taxon>Ecdysozoa</taxon>
        <taxon>Arthropoda</taxon>
        <taxon>Hexapoda</taxon>
        <taxon>Insecta</taxon>
        <taxon>Pterygota</taxon>
        <taxon>Neoptera</taxon>
        <taxon>Paraneoptera</taxon>
        <taxon>Hemiptera</taxon>
        <taxon>Sternorrhyncha</taxon>
        <taxon>Aphidomorpha</taxon>
        <taxon>Aphidoidea</taxon>
        <taxon>Aphididae</taxon>
        <taxon>Sipha</taxon>
    </lineage>
</organism>
<gene>
    <name evidence="1" type="ORF">g.160848</name>
</gene>
<name>A0A2S2Q4G4_9HEMI</name>
<sequence length="136" mass="15956">MFYNIFSYLAKGERFQYLHFKRFQRRLDATTIRLIVNEVCIVIWKLLLAIYLPTPKEKGWIKISKDFNKVWNFPNCTGAIIAIIIIDGKHIIIQCPLCADSEYFNNKRVSLNCSLSCGLCLCKMYNNRSWGLRPIQ</sequence>
<reference evidence="1" key="1">
    <citation type="submission" date="2018-04" db="EMBL/GenBank/DDBJ databases">
        <title>Transcriptome assembly of Sipha flava.</title>
        <authorList>
            <person name="Scully E.D."/>
            <person name="Geib S.M."/>
            <person name="Palmer N.A."/>
            <person name="Koch K."/>
            <person name="Bradshaw J."/>
            <person name="Heng-Moss T."/>
            <person name="Sarath G."/>
        </authorList>
    </citation>
    <scope>NUCLEOTIDE SEQUENCE</scope>
</reference>
<dbReference type="EMBL" id="GGMS01003442">
    <property type="protein sequence ID" value="MBY72645.1"/>
    <property type="molecule type" value="Transcribed_RNA"/>
</dbReference>
<evidence type="ECO:0008006" key="2">
    <source>
        <dbReference type="Google" id="ProtNLM"/>
    </source>
</evidence>
<accession>A0A2S2Q4G4</accession>
<proteinExistence type="predicted"/>